<keyword evidence="8" id="KW-0863">Zinc-finger</keyword>
<evidence type="ECO:0000256" key="11">
    <source>
        <dbReference type="ARBA" id="ARBA00022881"/>
    </source>
</evidence>
<keyword evidence="3" id="KW-0479">Metal-binding</keyword>
<keyword evidence="11" id="KW-0267">Excision nuclease</keyword>
<evidence type="ECO:0000256" key="12">
    <source>
        <dbReference type="ARBA" id="ARBA00023125"/>
    </source>
</evidence>
<dbReference type="PROSITE" id="PS00211">
    <property type="entry name" value="ABC_TRANSPORTER_1"/>
    <property type="match status" value="1"/>
</dbReference>
<dbReference type="InterPro" id="IPR017871">
    <property type="entry name" value="ABC_transporter-like_CS"/>
</dbReference>
<dbReference type="GO" id="GO:0004518">
    <property type="term" value="F:nuclease activity"/>
    <property type="evidence" value="ECO:0007669"/>
    <property type="project" value="UniProtKB-KW"/>
</dbReference>
<dbReference type="InterPro" id="IPR003439">
    <property type="entry name" value="ABC_transporter-like_ATP-bd"/>
</dbReference>
<evidence type="ECO:0000256" key="6">
    <source>
        <dbReference type="ARBA" id="ARBA00022763"/>
    </source>
</evidence>
<evidence type="ECO:0000256" key="13">
    <source>
        <dbReference type="ARBA" id="ARBA00023204"/>
    </source>
</evidence>
<dbReference type="PANTHER" id="PTHR43152:SF3">
    <property type="entry name" value="UVRABC SYSTEM PROTEIN A"/>
    <property type="match status" value="1"/>
</dbReference>
<dbReference type="GO" id="GO:0003677">
    <property type="term" value="F:DNA binding"/>
    <property type="evidence" value="ECO:0007669"/>
    <property type="project" value="UniProtKB-KW"/>
</dbReference>
<dbReference type="SUPFAM" id="SSF52540">
    <property type="entry name" value="P-loop containing nucleoside triphosphate hydrolases"/>
    <property type="match status" value="2"/>
</dbReference>
<evidence type="ECO:0000313" key="19">
    <source>
        <dbReference type="Proteomes" id="UP000540685"/>
    </source>
</evidence>
<evidence type="ECO:0000256" key="15">
    <source>
        <dbReference type="ARBA" id="ARBA00039316"/>
    </source>
</evidence>
<evidence type="ECO:0000256" key="16">
    <source>
        <dbReference type="ARBA" id="ARBA00042156"/>
    </source>
</evidence>
<keyword evidence="6" id="KW-0227">DNA damage</keyword>
<dbReference type="RefSeq" id="WP_184541311.1">
    <property type="nucleotide sequence ID" value="NZ_JACHMP010000001.1"/>
</dbReference>
<dbReference type="InterPro" id="IPR041552">
    <property type="entry name" value="UvrA_DNA-bd"/>
</dbReference>
<organism evidence="18 19">
    <name type="scientific">Streptosporangium becharense</name>
    <dbReference type="NCBI Taxonomy" id="1816182"/>
    <lineage>
        <taxon>Bacteria</taxon>
        <taxon>Bacillati</taxon>
        <taxon>Actinomycetota</taxon>
        <taxon>Actinomycetes</taxon>
        <taxon>Streptosporangiales</taxon>
        <taxon>Streptosporangiaceae</taxon>
        <taxon>Streptosporangium</taxon>
    </lineage>
</organism>
<dbReference type="GO" id="GO:0016887">
    <property type="term" value="F:ATP hydrolysis activity"/>
    <property type="evidence" value="ECO:0007669"/>
    <property type="project" value="InterPro"/>
</dbReference>
<proteinExistence type="inferred from homology"/>
<keyword evidence="19" id="KW-1185">Reference proteome</keyword>
<keyword evidence="5" id="KW-0547">Nucleotide-binding</keyword>
<dbReference type="Pfam" id="PF17755">
    <property type="entry name" value="UvrA_DNA-bind"/>
    <property type="match status" value="1"/>
</dbReference>
<dbReference type="Gene3D" id="1.20.1580.10">
    <property type="entry name" value="ABC transporter ATPase like domain"/>
    <property type="match status" value="2"/>
</dbReference>
<dbReference type="GO" id="GO:0006281">
    <property type="term" value="P:DNA repair"/>
    <property type="evidence" value="ECO:0007669"/>
    <property type="project" value="UniProtKB-KW"/>
</dbReference>
<feature type="domain" description="ABC transporter" evidence="17">
    <location>
        <begin position="447"/>
        <end position="744"/>
    </location>
</feature>
<evidence type="ECO:0000256" key="8">
    <source>
        <dbReference type="ARBA" id="ARBA00022771"/>
    </source>
</evidence>
<comment type="similarity">
    <text evidence="14">Belongs to the ABC transporter superfamily. UvrA family.</text>
</comment>
<dbReference type="Gene3D" id="1.10.8.280">
    <property type="entry name" value="ABC transporter ATPase domain-like"/>
    <property type="match status" value="1"/>
</dbReference>
<keyword evidence="2" id="KW-0963">Cytoplasm</keyword>
<dbReference type="InterPro" id="IPR027417">
    <property type="entry name" value="P-loop_NTPase"/>
</dbReference>
<accession>A0A7W9IMH5</accession>
<evidence type="ECO:0000256" key="5">
    <source>
        <dbReference type="ARBA" id="ARBA00022741"/>
    </source>
</evidence>
<dbReference type="AlphaFoldDB" id="A0A7W9IMH5"/>
<evidence type="ECO:0000259" key="17">
    <source>
        <dbReference type="PROSITE" id="PS50893"/>
    </source>
</evidence>
<dbReference type="InterPro" id="IPR003593">
    <property type="entry name" value="AAA+_ATPase"/>
</dbReference>
<name>A0A7W9IMH5_9ACTN</name>
<keyword evidence="7" id="KW-0228">DNA excision</keyword>
<dbReference type="PANTHER" id="PTHR43152">
    <property type="entry name" value="UVRABC SYSTEM PROTEIN A"/>
    <property type="match status" value="1"/>
</dbReference>
<evidence type="ECO:0000256" key="2">
    <source>
        <dbReference type="ARBA" id="ARBA00022490"/>
    </source>
</evidence>
<keyword evidence="4" id="KW-0677">Repeat</keyword>
<dbReference type="GO" id="GO:0005737">
    <property type="term" value="C:cytoplasm"/>
    <property type="evidence" value="ECO:0007669"/>
    <property type="project" value="UniProtKB-SubCell"/>
</dbReference>
<dbReference type="CDD" id="cd03270">
    <property type="entry name" value="ABC_UvrA_I"/>
    <property type="match status" value="1"/>
</dbReference>
<sequence length="750" mass="80964">MSHIEITGARENNLKNISLKIPKKQITVFTGVSGSGKSSIVFDTIAAESQRQLNETFTAFVRNRLPRYGQPDADAIENLSAAVVVDQRRLGGSSRSTVGTVTDIYTLLRLLYSRVGTPPAGYSNAFSFNDPAGMCPECEGVGRKVTLDVDLALDRSKSLNAGAILLPSFRVGTWYWKTYTNSGLFDNDKPLADYTEEEWNTLLRGSGPEVFFETKGGTVPQKFEGIVDKFHRLYIDKDIEGASKRDALLEFVSMRPCPSCGGARLNRAALDCRIGGRNIAELAAMEVRHLGDVIAAVDDPAAVTVVPAILARLRHMVTIGLGYLSLDRPTLSLSGGESQRIKMVKHLGSSLTDMTYIFDEPTVGLHPRDVSNMNDLLRELRDKGNTVLVVEHDRDVIEIADHVVDVGPGAGTYGGEIVYEGGVEGLRQSDTLTGRHMRRNRPLKESFRKPTGALTVTGANVHNLRDVTVSFPTGVLTVVTGVAGSGKSSLVNEAFAAAYPDAVVIDQSAIGTSVRSTPATYTGLMDEVRKLFAAAGGVSPALFSFNSKGACPECRGLGVVYVDLAFMDGVTSVCEVCRGRRFREEVLRHTLRGRSVSDVLEMTVGEAVEFFTEPGPLRTVHALAEVGLGYLRLGQPLSSLSGGECQRIKLAGELHKKGSVYVMDEPTTGLHMADVERLLAIVDSLVDGGNTVVVIEHDLDVIRSADWIIDLGPDGGDRGGTVVFEGTPLGLLDEPGSFTAEHLRRDLARR</sequence>
<evidence type="ECO:0000256" key="14">
    <source>
        <dbReference type="ARBA" id="ARBA00038000"/>
    </source>
</evidence>
<evidence type="ECO:0000256" key="1">
    <source>
        <dbReference type="ARBA" id="ARBA00004496"/>
    </source>
</evidence>
<dbReference type="EMBL" id="JACHMP010000001">
    <property type="protein sequence ID" value="MBB5822759.1"/>
    <property type="molecule type" value="Genomic_DNA"/>
</dbReference>
<evidence type="ECO:0000256" key="9">
    <source>
        <dbReference type="ARBA" id="ARBA00022833"/>
    </source>
</evidence>
<comment type="subcellular location">
    <subcellularLocation>
        <location evidence="1">Cytoplasm</location>
    </subcellularLocation>
</comment>
<keyword evidence="12" id="KW-0238">DNA-binding</keyword>
<reference evidence="18 19" key="1">
    <citation type="submission" date="2020-08" db="EMBL/GenBank/DDBJ databases">
        <title>Sequencing the genomes of 1000 actinobacteria strains.</title>
        <authorList>
            <person name="Klenk H.-P."/>
        </authorList>
    </citation>
    <scope>NUCLEOTIDE SEQUENCE [LARGE SCALE GENOMIC DNA]</scope>
    <source>
        <strain evidence="18 19">DSM 46887</strain>
    </source>
</reference>
<keyword evidence="13" id="KW-0234">DNA repair</keyword>
<protein>
    <recommendedName>
        <fullName evidence="15">UvrABC system protein A</fullName>
    </recommendedName>
    <alternativeName>
        <fullName evidence="16">Excinuclease ABC subunit A</fullName>
    </alternativeName>
</protein>
<dbReference type="PROSITE" id="PS50893">
    <property type="entry name" value="ABC_TRANSPORTER_2"/>
    <property type="match status" value="1"/>
</dbReference>
<evidence type="ECO:0000313" key="18">
    <source>
        <dbReference type="EMBL" id="MBB5822759.1"/>
    </source>
</evidence>
<dbReference type="SMART" id="SM00382">
    <property type="entry name" value="AAA"/>
    <property type="match status" value="2"/>
</dbReference>
<evidence type="ECO:0000256" key="10">
    <source>
        <dbReference type="ARBA" id="ARBA00022840"/>
    </source>
</evidence>
<evidence type="ECO:0000256" key="7">
    <source>
        <dbReference type="ARBA" id="ARBA00022769"/>
    </source>
</evidence>
<evidence type="ECO:0000256" key="4">
    <source>
        <dbReference type="ARBA" id="ARBA00022737"/>
    </source>
</evidence>
<dbReference type="Gene3D" id="3.40.50.300">
    <property type="entry name" value="P-loop containing nucleotide triphosphate hydrolases"/>
    <property type="match status" value="2"/>
</dbReference>
<gene>
    <name evidence="18" type="ORF">F4562_005821</name>
</gene>
<keyword evidence="10" id="KW-0067">ATP-binding</keyword>
<evidence type="ECO:0000256" key="3">
    <source>
        <dbReference type="ARBA" id="ARBA00022723"/>
    </source>
</evidence>
<dbReference type="Proteomes" id="UP000540685">
    <property type="component" value="Unassembled WGS sequence"/>
</dbReference>
<keyword evidence="9" id="KW-0862">Zinc</keyword>
<comment type="caution">
    <text evidence="18">The sequence shown here is derived from an EMBL/GenBank/DDBJ whole genome shotgun (WGS) entry which is preliminary data.</text>
</comment>
<dbReference type="GO" id="GO:0005524">
    <property type="term" value="F:ATP binding"/>
    <property type="evidence" value="ECO:0007669"/>
    <property type="project" value="UniProtKB-KW"/>
</dbReference>
<dbReference type="GO" id="GO:0008270">
    <property type="term" value="F:zinc ion binding"/>
    <property type="evidence" value="ECO:0007669"/>
    <property type="project" value="UniProtKB-KW"/>
</dbReference>